<dbReference type="PANTHER" id="PTHR37531:SF1">
    <property type="entry name" value="HEME EXPORTER PROTEIN D"/>
    <property type="match status" value="1"/>
</dbReference>
<sequence length="59" mass="6564">MSFASFADFIAMGGHGPYVWLSYGISAVVLGLNVLLPVLAHRRYIADEARRIRREEAAQ</sequence>
<feature type="transmembrane region" description="Helical" evidence="12">
    <location>
        <begin position="20"/>
        <end position="40"/>
    </location>
</feature>
<keyword evidence="11 12" id="KW-0472">Membrane</keyword>
<dbReference type="Pfam" id="PF04995">
    <property type="entry name" value="CcmD"/>
    <property type="match status" value="1"/>
</dbReference>
<comment type="subcellular location">
    <subcellularLocation>
        <location evidence="2 12">Cell inner membrane</location>
        <topology evidence="2 12">Single-pass membrane protein</topology>
    </subcellularLocation>
</comment>
<evidence type="ECO:0000256" key="11">
    <source>
        <dbReference type="ARBA" id="ARBA00023136"/>
    </source>
</evidence>
<dbReference type="InterPro" id="IPR052075">
    <property type="entry name" value="Heme_exporter_D"/>
</dbReference>
<organism evidence="13 14">
    <name type="scientific">Atopomonas hussainii</name>
    <dbReference type="NCBI Taxonomy" id="1429083"/>
    <lineage>
        <taxon>Bacteria</taxon>
        <taxon>Pseudomonadati</taxon>
        <taxon>Pseudomonadota</taxon>
        <taxon>Gammaproteobacteria</taxon>
        <taxon>Pseudomonadales</taxon>
        <taxon>Pseudomonadaceae</taxon>
        <taxon>Atopomonas</taxon>
    </lineage>
</organism>
<dbReference type="STRING" id="1429083.GCA_001885685_01329"/>
<dbReference type="GO" id="GO:1903607">
    <property type="term" value="P:cytochrome c biosynthetic process"/>
    <property type="evidence" value="ECO:0007669"/>
    <property type="project" value="TreeGrafter"/>
</dbReference>
<keyword evidence="7 12" id="KW-0997">Cell inner membrane</keyword>
<proteinExistence type="inferred from homology"/>
<dbReference type="GO" id="GO:0017004">
    <property type="term" value="P:cytochrome complex assembly"/>
    <property type="evidence" value="ECO:0007669"/>
    <property type="project" value="UniProtKB-KW"/>
</dbReference>
<evidence type="ECO:0000313" key="13">
    <source>
        <dbReference type="EMBL" id="SEK79893.1"/>
    </source>
</evidence>
<accession>A0A1H7JZ70</accession>
<keyword evidence="5 12" id="KW-0813">Transport</keyword>
<evidence type="ECO:0000256" key="7">
    <source>
        <dbReference type="ARBA" id="ARBA00022519"/>
    </source>
</evidence>
<dbReference type="GO" id="GO:0005886">
    <property type="term" value="C:plasma membrane"/>
    <property type="evidence" value="ECO:0007669"/>
    <property type="project" value="UniProtKB-SubCell"/>
</dbReference>
<evidence type="ECO:0000313" key="14">
    <source>
        <dbReference type="Proteomes" id="UP000185766"/>
    </source>
</evidence>
<protein>
    <recommendedName>
        <fullName evidence="4 12">Heme exporter protein D</fullName>
    </recommendedName>
</protein>
<evidence type="ECO:0000256" key="2">
    <source>
        <dbReference type="ARBA" id="ARBA00004377"/>
    </source>
</evidence>
<dbReference type="RefSeq" id="WP_074866336.1">
    <property type="nucleotide sequence ID" value="NZ_FOAS01000005.1"/>
</dbReference>
<dbReference type="Proteomes" id="UP000185766">
    <property type="component" value="Unassembled WGS sequence"/>
</dbReference>
<gene>
    <name evidence="13" type="ORF">SAMN05216214_10598</name>
</gene>
<dbReference type="PANTHER" id="PTHR37531">
    <property type="entry name" value="HEME EXPORTER PROTEIN D"/>
    <property type="match status" value="1"/>
</dbReference>
<evidence type="ECO:0000256" key="12">
    <source>
        <dbReference type="RuleBase" id="RU363101"/>
    </source>
</evidence>
<comment type="function">
    <text evidence="1 12">Required for the export of heme to the periplasm for the biogenesis of c-type cytochromes.</text>
</comment>
<evidence type="ECO:0000256" key="1">
    <source>
        <dbReference type="ARBA" id="ARBA00002442"/>
    </source>
</evidence>
<dbReference type="AlphaFoldDB" id="A0A1H7JZ70"/>
<evidence type="ECO:0000256" key="3">
    <source>
        <dbReference type="ARBA" id="ARBA00008741"/>
    </source>
</evidence>
<dbReference type="EMBL" id="FOAS01000005">
    <property type="protein sequence ID" value="SEK79893.1"/>
    <property type="molecule type" value="Genomic_DNA"/>
</dbReference>
<dbReference type="GO" id="GO:0015886">
    <property type="term" value="P:heme transport"/>
    <property type="evidence" value="ECO:0007669"/>
    <property type="project" value="InterPro"/>
</dbReference>
<keyword evidence="10 12" id="KW-1133">Transmembrane helix</keyword>
<evidence type="ECO:0000256" key="8">
    <source>
        <dbReference type="ARBA" id="ARBA00022692"/>
    </source>
</evidence>
<dbReference type="NCBIfam" id="TIGR03141">
    <property type="entry name" value="cytochro_ccmD"/>
    <property type="match status" value="1"/>
</dbReference>
<name>A0A1H7JZ70_9GAMM</name>
<evidence type="ECO:0000256" key="10">
    <source>
        <dbReference type="ARBA" id="ARBA00022989"/>
    </source>
</evidence>
<comment type="similarity">
    <text evidence="3 12">Belongs to the CcmD/CycX/HelD family.</text>
</comment>
<keyword evidence="9 12" id="KW-0201">Cytochrome c-type biogenesis</keyword>
<evidence type="ECO:0000256" key="9">
    <source>
        <dbReference type="ARBA" id="ARBA00022748"/>
    </source>
</evidence>
<keyword evidence="6 12" id="KW-1003">Cell membrane</keyword>
<evidence type="ECO:0000256" key="6">
    <source>
        <dbReference type="ARBA" id="ARBA00022475"/>
    </source>
</evidence>
<keyword evidence="8 12" id="KW-0812">Transmembrane</keyword>
<evidence type="ECO:0000256" key="4">
    <source>
        <dbReference type="ARBA" id="ARBA00016461"/>
    </source>
</evidence>
<dbReference type="InterPro" id="IPR007078">
    <property type="entry name" value="Haem_export_protD_CcmD"/>
</dbReference>
<keyword evidence="14" id="KW-1185">Reference proteome</keyword>
<reference evidence="13 14" key="1">
    <citation type="submission" date="2016-10" db="EMBL/GenBank/DDBJ databases">
        <authorList>
            <person name="de Groot N.N."/>
        </authorList>
    </citation>
    <scope>NUCLEOTIDE SEQUENCE [LARGE SCALE GENOMIC DNA]</scope>
    <source>
        <strain evidence="13 14">JCM 19513</strain>
    </source>
</reference>
<evidence type="ECO:0000256" key="5">
    <source>
        <dbReference type="ARBA" id="ARBA00022448"/>
    </source>
</evidence>